<dbReference type="OrthoDB" id="2442567at2759"/>
<protein>
    <submittedName>
        <fullName evidence="2">Uncharacterized protein</fullName>
    </submittedName>
</protein>
<feature type="compositionally biased region" description="Polar residues" evidence="1">
    <location>
        <begin position="165"/>
        <end position="176"/>
    </location>
</feature>
<feature type="region of interest" description="Disordered" evidence="1">
    <location>
        <begin position="149"/>
        <end position="176"/>
    </location>
</feature>
<name>A0A9P7XJ98_9FUNG</name>
<feature type="region of interest" description="Disordered" evidence="1">
    <location>
        <begin position="303"/>
        <end position="340"/>
    </location>
</feature>
<dbReference type="Proteomes" id="UP000707451">
    <property type="component" value="Unassembled WGS sequence"/>
</dbReference>
<feature type="region of interest" description="Disordered" evidence="1">
    <location>
        <begin position="246"/>
        <end position="283"/>
    </location>
</feature>
<comment type="caution">
    <text evidence="2">The sequence shown here is derived from an EMBL/GenBank/DDBJ whole genome shotgun (WGS) entry which is preliminary data.</text>
</comment>
<proteinExistence type="predicted"/>
<feature type="compositionally biased region" description="Low complexity" evidence="1">
    <location>
        <begin position="12"/>
        <end position="33"/>
    </location>
</feature>
<sequence length="340" mass="36762">MSAPERTRELVSTRATTTGSSASAAPTAASSTAAPAIQNIGCVRQAVNRLEKKILLNHQAQRLLPSPWSRALILGGKRRRSHDRGDTNQSSKYLPTQSHQELSKRHTHPAAAPEEANVRAFSFRFPAGLDPSFPLGFVGQFIAPSRTSQAAATTSPARSRPLGHSSPSRAFSSTSGVASSANATGLIIEQDTTADAIKSFADTLLRHLPTAQHKPPPFPPRPPILESLMSDPSTQNLRRVPLTTRLGSNTTNLSLPAITFPLPTEGPRPPRNKSTRTQSNPGRVRLSLMYHLERQDSSNQHAVLDAIDLEPVSPLDERSLSEPASSTTPRRATHTHQPRK</sequence>
<organism evidence="2 3">
    <name type="scientific">Linnemannia hyalina</name>
    <dbReference type="NCBI Taxonomy" id="64524"/>
    <lineage>
        <taxon>Eukaryota</taxon>
        <taxon>Fungi</taxon>
        <taxon>Fungi incertae sedis</taxon>
        <taxon>Mucoromycota</taxon>
        <taxon>Mortierellomycotina</taxon>
        <taxon>Mortierellomycetes</taxon>
        <taxon>Mortierellales</taxon>
        <taxon>Mortierellaceae</taxon>
        <taxon>Linnemannia</taxon>
    </lineage>
</organism>
<feature type="region of interest" description="Disordered" evidence="1">
    <location>
        <begin position="1"/>
        <end position="33"/>
    </location>
</feature>
<gene>
    <name evidence="2" type="ORF">KI688_007804</name>
</gene>
<accession>A0A9P7XJ98</accession>
<feature type="compositionally biased region" description="Pro residues" evidence="1">
    <location>
        <begin position="214"/>
        <end position="223"/>
    </location>
</feature>
<reference evidence="2" key="1">
    <citation type="submission" date="2021-06" db="EMBL/GenBank/DDBJ databases">
        <title>Genome Sequence of Mortierella hyaline Strain SCG-10, a Cold-Adapted, Nitrate-Reducing Fungus Isolated from Soil in Minnesota, USA.</title>
        <authorList>
            <person name="Aldossari N."/>
        </authorList>
    </citation>
    <scope>NUCLEOTIDE SEQUENCE</scope>
    <source>
        <strain evidence="2">SCG-10</strain>
    </source>
</reference>
<feature type="region of interest" description="Disordered" evidence="1">
    <location>
        <begin position="209"/>
        <end position="229"/>
    </location>
</feature>
<feature type="compositionally biased region" description="Polar residues" evidence="1">
    <location>
        <begin position="87"/>
        <end position="100"/>
    </location>
</feature>
<evidence type="ECO:0000313" key="2">
    <source>
        <dbReference type="EMBL" id="KAG9060974.1"/>
    </source>
</evidence>
<keyword evidence="3" id="KW-1185">Reference proteome</keyword>
<evidence type="ECO:0000313" key="3">
    <source>
        <dbReference type="Proteomes" id="UP000707451"/>
    </source>
</evidence>
<dbReference type="AlphaFoldDB" id="A0A9P7XJ98"/>
<dbReference type="EMBL" id="JAHRHY010000027">
    <property type="protein sequence ID" value="KAG9060974.1"/>
    <property type="molecule type" value="Genomic_DNA"/>
</dbReference>
<feature type="compositionally biased region" description="Basic residues" evidence="1">
    <location>
        <begin position="331"/>
        <end position="340"/>
    </location>
</feature>
<feature type="compositionally biased region" description="Basic and acidic residues" evidence="1">
    <location>
        <begin position="1"/>
        <end position="11"/>
    </location>
</feature>
<feature type="region of interest" description="Disordered" evidence="1">
    <location>
        <begin position="76"/>
        <end position="111"/>
    </location>
</feature>
<evidence type="ECO:0000256" key="1">
    <source>
        <dbReference type="SAM" id="MobiDB-lite"/>
    </source>
</evidence>